<protein>
    <submittedName>
        <fullName evidence="7">Leucine-rich repeat receptor-like serine/threonine-protein kinase</fullName>
    </submittedName>
</protein>
<evidence type="ECO:0000313" key="8">
    <source>
        <dbReference type="Proteomes" id="UP000321393"/>
    </source>
</evidence>
<name>A0A5A7V3N2_CUCMM</name>
<keyword evidence="7" id="KW-0675">Receptor</keyword>
<keyword evidence="4" id="KW-1133">Transmembrane helix</keyword>
<dbReference type="EMBL" id="SSTE01004686">
    <property type="protein sequence ID" value="KAA0062208.1"/>
    <property type="molecule type" value="Genomic_DNA"/>
</dbReference>
<evidence type="ECO:0000256" key="2">
    <source>
        <dbReference type="ARBA" id="ARBA00022692"/>
    </source>
</evidence>
<keyword evidence="7" id="KW-0808">Transferase</keyword>
<keyword evidence="5" id="KW-0472">Membrane</keyword>
<feature type="domain" description="Malectin-like" evidence="6">
    <location>
        <begin position="7"/>
        <end position="226"/>
    </location>
</feature>
<evidence type="ECO:0000256" key="1">
    <source>
        <dbReference type="ARBA" id="ARBA00004167"/>
    </source>
</evidence>
<evidence type="ECO:0000313" key="7">
    <source>
        <dbReference type="EMBL" id="KAA0062208.1"/>
    </source>
</evidence>
<dbReference type="PANTHER" id="PTHR45631">
    <property type="entry name" value="OS07G0107800 PROTEIN-RELATED"/>
    <property type="match status" value="1"/>
</dbReference>
<accession>A0A5A7V3N2</accession>
<dbReference type="Proteomes" id="UP000321393">
    <property type="component" value="Unassembled WGS sequence"/>
</dbReference>
<gene>
    <name evidence="7" type="ORF">E6C27_scaffold321G00030</name>
</gene>
<comment type="caution">
    <text evidence="7">The sequence shown here is derived from an EMBL/GenBank/DDBJ whole genome shotgun (WGS) entry which is preliminary data.</text>
</comment>
<keyword evidence="3" id="KW-0732">Signal</keyword>
<reference evidence="7 8" key="1">
    <citation type="submission" date="2019-08" db="EMBL/GenBank/DDBJ databases">
        <title>Draft genome sequences of two oriental melons (Cucumis melo L. var makuwa).</title>
        <authorList>
            <person name="Kwon S.-Y."/>
        </authorList>
    </citation>
    <scope>NUCLEOTIDE SEQUENCE [LARGE SCALE GENOMIC DNA]</scope>
    <source>
        <strain evidence="8">cv. SW 3</strain>
        <tissue evidence="7">Leaf</tissue>
    </source>
</reference>
<keyword evidence="2" id="KW-0812">Transmembrane</keyword>
<dbReference type="InterPro" id="IPR024788">
    <property type="entry name" value="Malectin-like_Carb-bd_dom"/>
</dbReference>
<dbReference type="OrthoDB" id="2017114at2759"/>
<sequence>MLAVEPASATDIIIEELVYTSERSGFMSLCLARRSGVPFISSIQAVPTSDDLYSKMGSNETFRLVARVSYGVNDEDGILLVDDHYERIWKSATTPPNCNNVAASPDFESPENNPPPSVLENAIESVNVSSPIILTVDFPKSSSSSQSAYFVLYFTEVADIFGQNNRTIDIFIDSVLMSTITTTVRNCTVVTLFPVDIKGSRANVTLAAANSPTNLPPLISAMEVFTKVIATGGVAGSNGPSQFTFLSSVLMICVSVLVNLL</sequence>
<comment type="subcellular location">
    <subcellularLocation>
        <location evidence="1">Membrane</location>
        <topology evidence="1">Single-pass membrane protein</topology>
    </subcellularLocation>
</comment>
<proteinExistence type="predicted"/>
<dbReference type="Pfam" id="PF12819">
    <property type="entry name" value="Malectin_like"/>
    <property type="match status" value="1"/>
</dbReference>
<organism evidence="7 8">
    <name type="scientific">Cucumis melo var. makuwa</name>
    <name type="common">Oriental melon</name>
    <dbReference type="NCBI Taxonomy" id="1194695"/>
    <lineage>
        <taxon>Eukaryota</taxon>
        <taxon>Viridiplantae</taxon>
        <taxon>Streptophyta</taxon>
        <taxon>Embryophyta</taxon>
        <taxon>Tracheophyta</taxon>
        <taxon>Spermatophyta</taxon>
        <taxon>Magnoliopsida</taxon>
        <taxon>eudicotyledons</taxon>
        <taxon>Gunneridae</taxon>
        <taxon>Pentapetalae</taxon>
        <taxon>rosids</taxon>
        <taxon>fabids</taxon>
        <taxon>Cucurbitales</taxon>
        <taxon>Cucurbitaceae</taxon>
        <taxon>Benincaseae</taxon>
        <taxon>Cucumis</taxon>
    </lineage>
</organism>
<dbReference type="PANTHER" id="PTHR45631:SF44">
    <property type="entry name" value="CARBOHYDRATE-BINDING PROTEIN OF THE ER PROTEIN"/>
    <property type="match status" value="1"/>
</dbReference>
<dbReference type="GO" id="GO:0016020">
    <property type="term" value="C:membrane"/>
    <property type="evidence" value="ECO:0007669"/>
    <property type="project" value="UniProtKB-SubCell"/>
</dbReference>
<evidence type="ECO:0000259" key="6">
    <source>
        <dbReference type="Pfam" id="PF12819"/>
    </source>
</evidence>
<dbReference type="STRING" id="1194695.A0A5A7V3N2"/>
<evidence type="ECO:0000256" key="4">
    <source>
        <dbReference type="ARBA" id="ARBA00022989"/>
    </source>
</evidence>
<dbReference type="GO" id="GO:0016301">
    <property type="term" value="F:kinase activity"/>
    <property type="evidence" value="ECO:0007669"/>
    <property type="project" value="UniProtKB-KW"/>
</dbReference>
<dbReference type="AlphaFoldDB" id="A0A5A7V3N2"/>
<evidence type="ECO:0000256" key="3">
    <source>
        <dbReference type="ARBA" id="ARBA00022729"/>
    </source>
</evidence>
<keyword evidence="7" id="KW-0418">Kinase</keyword>
<evidence type="ECO:0000256" key="5">
    <source>
        <dbReference type="ARBA" id="ARBA00023136"/>
    </source>
</evidence>